<evidence type="ECO:0000313" key="7">
    <source>
        <dbReference type="EMBL" id="CAD7284909.1"/>
    </source>
</evidence>
<dbReference type="OrthoDB" id="272778at2759"/>
<evidence type="ECO:0000256" key="1">
    <source>
        <dbReference type="ARBA" id="ARBA00004141"/>
    </source>
</evidence>
<reference evidence="7" key="1">
    <citation type="submission" date="2020-11" db="EMBL/GenBank/DDBJ databases">
        <authorList>
            <person name="Tran Van P."/>
        </authorList>
    </citation>
    <scope>NUCLEOTIDE SEQUENCE</scope>
</reference>
<dbReference type="AlphaFoldDB" id="A0A7R9C2Q6"/>
<dbReference type="PANTHER" id="PTHR43066:SF21">
    <property type="entry name" value="UBIQUITIN-ASSOCIATED DOMAIN-CONTAINING PROTEIN 2"/>
    <property type="match status" value="1"/>
</dbReference>
<feature type="transmembrane region" description="Helical" evidence="5">
    <location>
        <begin position="96"/>
        <end position="118"/>
    </location>
</feature>
<dbReference type="SUPFAM" id="SSF144091">
    <property type="entry name" value="Rhomboid-like"/>
    <property type="match status" value="1"/>
</dbReference>
<feature type="domain" description="Peptidase S54 rhomboid" evidence="6">
    <location>
        <begin position="56"/>
        <end position="200"/>
    </location>
</feature>
<dbReference type="GO" id="GO:0004252">
    <property type="term" value="F:serine-type endopeptidase activity"/>
    <property type="evidence" value="ECO:0007669"/>
    <property type="project" value="InterPro"/>
</dbReference>
<feature type="transmembrane region" description="Helical" evidence="5">
    <location>
        <begin position="62"/>
        <end position="84"/>
    </location>
</feature>
<dbReference type="EMBL" id="OA892410">
    <property type="protein sequence ID" value="CAD7284909.1"/>
    <property type="molecule type" value="Genomic_DNA"/>
</dbReference>
<evidence type="ECO:0000256" key="5">
    <source>
        <dbReference type="SAM" id="Phobius"/>
    </source>
</evidence>
<accession>A0A7R9C2Q6</accession>
<keyword evidence="4 5" id="KW-0472">Membrane</keyword>
<dbReference type="PANTHER" id="PTHR43066">
    <property type="entry name" value="RHOMBOID-RELATED PROTEIN"/>
    <property type="match status" value="1"/>
</dbReference>
<sequence length="248" mass="27056">MATVLSQYSATGFHRATVSKALLGGIFLSSTAVNVPWSSHLQKYLFCDSSDVILRGQVWKLLVSRLAFPNAKEIFCVAILIYYFRIFERRFGSQKFASFLLITSTISTIMELFTVHAVKTVLPDLSDKIGSLPPGPYSLVFPLFVYFWYDVPKGAGTHLVGIPITAKTFTYLLGFQVVGTSVNSAIGAFCGIMAGLLYKFDVLGMKSKFKIPKSLGDLFSATVAKLIESSPPSASSIPVGSLEFVGEF</sequence>
<organism evidence="7">
    <name type="scientific">Notodromas monacha</name>
    <dbReference type="NCBI Taxonomy" id="399045"/>
    <lineage>
        <taxon>Eukaryota</taxon>
        <taxon>Metazoa</taxon>
        <taxon>Ecdysozoa</taxon>
        <taxon>Arthropoda</taxon>
        <taxon>Crustacea</taxon>
        <taxon>Oligostraca</taxon>
        <taxon>Ostracoda</taxon>
        <taxon>Podocopa</taxon>
        <taxon>Podocopida</taxon>
        <taxon>Cypridocopina</taxon>
        <taxon>Cypridoidea</taxon>
        <taxon>Cyprididae</taxon>
        <taxon>Notodromas</taxon>
    </lineage>
</organism>
<name>A0A7R9C2Q6_9CRUS</name>
<keyword evidence="2 5" id="KW-0812">Transmembrane</keyword>
<evidence type="ECO:0000313" key="8">
    <source>
        <dbReference type="Proteomes" id="UP000678499"/>
    </source>
</evidence>
<feature type="transmembrane region" description="Helical" evidence="5">
    <location>
        <begin position="169"/>
        <end position="198"/>
    </location>
</feature>
<dbReference type="Pfam" id="PF01694">
    <property type="entry name" value="Rhomboid"/>
    <property type="match status" value="1"/>
</dbReference>
<dbReference type="InterPro" id="IPR022764">
    <property type="entry name" value="Peptidase_S54_rhomboid_dom"/>
</dbReference>
<evidence type="ECO:0000256" key="3">
    <source>
        <dbReference type="ARBA" id="ARBA00022989"/>
    </source>
</evidence>
<evidence type="ECO:0000259" key="6">
    <source>
        <dbReference type="Pfam" id="PF01694"/>
    </source>
</evidence>
<proteinExistence type="predicted"/>
<dbReference type="EMBL" id="CAJPEX010010373">
    <property type="protein sequence ID" value="CAG0925061.1"/>
    <property type="molecule type" value="Genomic_DNA"/>
</dbReference>
<keyword evidence="3 5" id="KW-1133">Transmembrane helix</keyword>
<dbReference type="Proteomes" id="UP000678499">
    <property type="component" value="Unassembled WGS sequence"/>
</dbReference>
<dbReference type="GO" id="GO:0016020">
    <property type="term" value="C:membrane"/>
    <property type="evidence" value="ECO:0007669"/>
    <property type="project" value="UniProtKB-SubCell"/>
</dbReference>
<dbReference type="InterPro" id="IPR035952">
    <property type="entry name" value="Rhomboid-like_sf"/>
</dbReference>
<keyword evidence="8" id="KW-1185">Reference proteome</keyword>
<comment type="subcellular location">
    <subcellularLocation>
        <location evidence="1">Membrane</location>
        <topology evidence="1">Multi-pass membrane protein</topology>
    </subcellularLocation>
</comment>
<evidence type="ECO:0000256" key="4">
    <source>
        <dbReference type="ARBA" id="ARBA00023136"/>
    </source>
</evidence>
<protein>
    <recommendedName>
        <fullName evidence="6">Peptidase S54 rhomboid domain-containing protein</fullName>
    </recommendedName>
</protein>
<evidence type="ECO:0000256" key="2">
    <source>
        <dbReference type="ARBA" id="ARBA00022692"/>
    </source>
</evidence>
<gene>
    <name evidence="7" type="ORF">NMOB1V02_LOCUS12511</name>
</gene>
<dbReference type="Gene3D" id="1.20.1540.10">
    <property type="entry name" value="Rhomboid-like"/>
    <property type="match status" value="1"/>
</dbReference>